<protein>
    <recommendedName>
        <fullName evidence="3">Transcription factor zinc-finger domain-containing protein</fullName>
    </recommendedName>
</protein>
<dbReference type="EMBL" id="BAABIA010000008">
    <property type="protein sequence ID" value="GAA5145571.1"/>
    <property type="molecule type" value="Genomic_DNA"/>
</dbReference>
<organism evidence="1 2">
    <name type="scientific">Prosthecobacter algae</name>
    <dbReference type="NCBI Taxonomy" id="1144682"/>
    <lineage>
        <taxon>Bacteria</taxon>
        <taxon>Pseudomonadati</taxon>
        <taxon>Verrucomicrobiota</taxon>
        <taxon>Verrucomicrobiia</taxon>
        <taxon>Verrucomicrobiales</taxon>
        <taxon>Verrucomicrobiaceae</taxon>
        <taxon>Prosthecobacter</taxon>
    </lineage>
</organism>
<accession>A0ABP9PF18</accession>
<gene>
    <name evidence="1" type="ORF">GCM10023213_37330</name>
</gene>
<dbReference type="Proteomes" id="UP001499852">
    <property type="component" value="Unassembled WGS sequence"/>
</dbReference>
<evidence type="ECO:0008006" key="3">
    <source>
        <dbReference type="Google" id="ProtNLM"/>
    </source>
</evidence>
<proteinExistence type="predicted"/>
<evidence type="ECO:0000313" key="2">
    <source>
        <dbReference type="Proteomes" id="UP001499852"/>
    </source>
</evidence>
<comment type="caution">
    <text evidence="1">The sequence shown here is derived from an EMBL/GenBank/DDBJ whole genome shotgun (WGS) entry which is preliminary data.</text>
</comment>
<evidence type="ECO:0000313" key="1">
    <source>
        <dbReference type="EMBL" id="GAA5145571.1"/>
    </source>
</evidence>
<dbReference type="RefSeq" id="WP_345737914.1">
    <property type="nucleotide sequence ID" value="NZ_BAABIA010000008.1"/>
</dbReference>
<keyword evidence="2" id="KW-1185">Reference proteome</keyword>
<name>A0ABP9PF18_9BACT</name>
<reference evidence="2" key="1">
    <citation type="journal article" date="2019" name="Int. J. Syst. Evol. Microbiol.">
        <title>The Global Catalogue of Microorganisms (GCM) 10K type strain sequencing project: providing services to taxonomists for standard genome sequencing and annotation.</title>
        <authorList>
            <consortium name="The Broad Institute Genomics Platform"/>
            <consortium name="The Broad Institute Genome Sequencing Center for Infectious Disease"/>
            <person name="Wu L."/>
            <person name="Ma J."/>
        </authorList>
    </citation>
    <scope>NUCLEOTIDE SEQUENCE [LARGE SCALE GENOMIC DNA]</scope>
    <source>
        <strain evidence="2">JCM 18053</strain>
    </source>
</reference>
<sequence>MKDPQHSCPVCGFAKLKESPRSASGGPSYEICPACGYQFGVSDDDDEISYDEWREEWVGSGMEWTSLGIAKPRGWEKQKLVLLPKVESKPASKKR</sequence>